<dbReference type="InterPro" id="IPR046335">
    <property type="entry name" value="LacI/GalR-like_sensor"/>
</dbReference>
<protein>
    <submittedName>
        <fullName evidence="5">Transcriptional regulator, LacI family</fullName>
    </submittedName>
</protein>
<dbReference type="SMART" id="SM00354">
    <property type="entry name" value="HTH_LACI"/>
    <property type="match status" value="1"/>
</dbReference>
<dbReference type="Gene3D" id="1.10.260.40">
    <property type="entry name" value="lambda repressor-like DNA-binding domains"/>
    <property type="match status" value="1"/>
</dbReference>
<dbReference type="GO" id="GO:0000976">
    <property type="term" value="F:transcription cis-regulatory region binding"/>
    <property type="evidence" value="ECO:0007669"/>
    <property type="project" value="TreeGrafter"/>
</dbReference>
<dbReference type="PANTHER" id="PTHR30146">
    <property type="entry name" value="LACI-RELATED TRANSCRIPTIONAL REPRESSOR"/>
    <property type="match status" value="1"/>
</dbReference>
<evidence type="ECO:0000256" key="3">
    <source>
        <dbReference type="ARBA" id="ARBA00023163"/>
    </source>
</evidence>
<organism evidence="5 6">
    <name type="scientific">Alkalispirochaeta americana</name>
    <dbReference type="NCBI Taxonomy" id="159291"/>
    <lineage>
        <taxon>Bacteria</taxon>
        <taxon>Pseudomonadati</taxon>
        <taxon>Spirochaetota</taxon>
        <taxon>Spirochaetia</taxon>
        <taxon>Spirochaetales</taxon>
        <taxon>Spirochaetaceae</taxon>
        <taxon>Alkalispirochaeta</taxon>
    </lineage>
</organism>
<dbReference type="InterPro" id="IPR010982">
    <property type="entry name" value="Lambda_DNA-bd_dom_sf"/>
</dbReference>
<dbReference type="PANTHER" id="PTHR30146:SF120">
    <property type="entry name" value="ALANINE RACEMASE"/>
    <property type="match status" value="1"/>
</dbReference>
<keyword evidence="6" id="KW-1185">Reference proteome</keyword>
<dbReference type="InterPro" id="IPR028082">
    <property type="entry name" value="Peripla_BP_I"/>
</dbReference>
<name>A0A1N6RJX3_9SPIO</name>
<evidence type="ECO:0000256" key="2">
    <source>
        <dbReference type="ARBA" id="ARBA00023125"/>
    </source>
</evidence>
<dbReference type="EMBL" id="FTMS01000006">
    <property type="protein sequence ID" value="SIQ29188.1"/>
    <property type="molecule type" value="Genomic_DNA"/>
</dbReference>
<sequence>MERKRLRSIGELAKLAGVSKSTVSRVLNNSPLIGEETSARIREIARQYDFKLNIPAQRLSLGSSRTIAFVMYPHQHTCFSVCDLFSMELMGGLSRGLFEYQYDMLLVQVDPDQSRWATHYLDTGKVDGFVVSTSLHKQRHAEELLGIGAPFVAWGRSGGRYCSVCGDDHRGGYIATSHLISIGRKRIGFIGGPPEEIEVKDRYQGYIDALNEAGLEPDPSLVWYGDFSDASGATGMDHILRQNRSVDAVFVNSDLMALSTIAYLRKHGVTVPQDVAVVGYDDLSVASRSNPALTTVSQNMSLAGKILARDLITFLHDRVVTESVVPVELVIRESA</sequence>
<dbReference type="Pfam" id="PF13377">
    <property type="entry name" value="Peripla_BP_3"/>
    <property type="match status" value="1"/>
</dbReference>
<feature type="domain" description="HTH lacI-type" evidence="4">
    <location>
        <begin position="7"/>
        <end position="61"/>
    </location>
</feature>
<dbReference type="PROSITE" id="PS00356">
    <property type="entry name" value="HTH_LACI_1"/>
    <property type="match status" value="1"/>
</dbReference>
<reference evidence="6" key="1">
    <citation type="submission" date="2017-01" db="EMBL/GenBank/DDBJ databases">
        <authorList>
            <person name="Varghese N."/>
            <person name="Submissions S."/>
        </authorList>
    </citation>
    <scope>NUCLEOTIDE SEQUENCE [LARGE SCALE GENOMIC DNA]</scope>
    <source>
        <strain evidence="6">ASpG1</strain>
    </source>
</reference>
<dbReference type="Pfam" id="PF00356">
    <property type="entry name" value="LacI"/>
    <property type="match status" value="1"/>
</dbReference>
<dbReference type="SUPFAM" id="SSF47413">
    <property type="entry name" value="lambda repressor-like DNA-binding domains"/>
    <property type="match status" value="1"/>
</dbReference>
<dbReference type="PROSITE" id="PS50932">
    <property type="entry name" value="HTH_LACI_2"/>
    <property type="match status" value="1"/>
</dbReference>
<dbReference type="SUPFAM" id="SSF53822">
    <property type="entry name" value="Periplasmic binding protein-like I"/>
    <property type="match status" value="1"/>
</dbReference>
<dbReference type="CDD" id="cd06295">
    <property type="entry name" value="PBP1_CelR"/>
    <property type="match status" value="1"/>
</dbReference>
<keyword evidence="2" id="KW-0238">DNA-binding</keyword>
<keyword evidence="3" id="KW-0804">Transcription</keyword>
<dbReference type="CDD" id="cd01392">
    <property type="entry name" value="HTH_LacI"/>
    <property type="match status" value="1"/>
</dbReference>
<proteinExistence type="predicted"/>
<dbReference type="Gene3D" id="3.40.50.2300">
    <property type="match status" value="2"/>
</dbReference>
<evidence type="ECO:0000256" key="1">
    <source>
        <dbReference type="ARBA" id="ARBA00023015"/>
    </source>
</evidence>
<dbReference type="OrthoDB" id="9796186at2"/>
<dbReference type="Proteomes" id="UP000186400">
    <property type="component" value="Unassembled WGS sequence"/>
</dbReference>
<gene>
    <name evidence="5" type="ORF">SAMN05920897_106142</name>
</gene>
<dbReference type="InterPro" id="IPR000843">
    <property type="entry name" value="HTH_LacI"/>
</dbReference>
<evidence type="ECO:0000313" key="5">
    <source>
        <dbReference type="EMBL" id="SIQ29188.1"/>
    </source>
</evidence>
<evidence type="ECO:0000313" key="6">
    <source>
        <dbReference type="Proteomes" id="UP000186400"/>
    </source>
</evidence>
<evidence type="ECO:0000259" key="4">
    <source>
        <dbReference type="PROSITE" id="PS50932"/>
    </source>
</evidence>
<dbReference type="AlphaFoldDB" id="A0A1N6RJX3"/>
<dbReference type="STRING" id="159291.SAMN05920897_106142"/>
<accession>A0A1N6RJX3</accession>
<dbReference type="GO" id="GO:0003700">
    <property type="term" value="F:DNA-binding transcription factor activity"/>
    <property type="evidence" value="ECO:0007669"/>
    <property type="project" value="TreeGrafter"/>
</dbReference>
<keyword evidence="1" id="KW-0805">Transcription regulation</keyword>
<dbReference type="RefSeq" id="WP_076488417.1">
    <property type="nucleotide sequence ID" value="NZ_FTMS01000006.1"/>
</dbReference>